<feature type="domain" description="Ribonucleotide reductase large subunit C-terminal" evidence="11">
    <location>
        <begin position="83"/>
        <end position="608"/>
    </location>
</feature>
<keyword evidence="13" id="KW-1185">Reference proteome</keyword>
<evidence type="ECO:0000313" key="13">
    <source>
        <dbReference type="Proteomes" id="UP000318199"/>
    </source>
</evidence>
<dbReference type="InterPro" id="IPR000788">
    <property type="entry name" value="RNR_lg_C"/>
</dbReference>
<dbReference type="InterPro" id="IPR013344">
    <property type="entry name" value="RNR_NrdJ/NrdZ"/>
</dbReference>
<dbReference type="Gene3D" id="3.20.70.20">
    <property type="match status" value="1"/>
</dbReference>
<evidence type="ECO:0000256" key="3">
    <source>
        <dbReference type="ARBA" id="ARBA00022628"/>
    </source>
</evidence>
<dbReference type="InterPro" id="IPR050862">
    <property type="entry name" value="RdRp_reductase_class-2"/>
</dbReference>
<dbReference type="PANTHER" id="PTHR43371:SF1">
    <property type="entry name" value="RIBONUCLEOSIDE-DIPHOSPHATE REDUCTASE"/>
    <property type="match status" value="1"/>
</dbReference>
<dbReference type="SUPFAM" id="SSF51998">
    <property type="entry name" value="PFL-like glycyl radical enzymes"/>
    <property type="match status" value="1"/>
</dbReference>
<comment type="caution">
    <text evidence="12">The sequence shown here is derived from an EMBL/GenBank/DDBJ whole genome shotgun (WGS) entry which is preliminary data.</text>
</comment>
<proteinExistence type="inferred from homology"/>
<evidence type="ECO:0000256" key="6">
    <source>
        <dbReference type="ARBA" id="ARBA00023002"/>
    </source>
</evidence>
<dbReference type="OrthoDB" id="9762933at2"/>
<dbReference type="NCBIfam" id="TIGR02504">
    <property type="entry name" value="NrdJ_Z"/>
    <property type="match status" value="1"/>
</dbReference>
<dbReference type="Proteomes" id="UP000318199">
    <property type="component" value="Unassembled WGS sequence"/>
</dbReference>
<dbReference type="CDD" id="cd02888">
    <property type="entry name" value="RNR_II_dimer"/>
    <property type="match status" value="1"/>
</dbReference>
<evidence type="ECO:0000256" key="5">
    <source>
        <dbReference type="ARBA" id="ARBA00022741"/>
    </source>
</evidence>
<dbReference type="EMBL" id="VOBQ01000008">
    <property type="protein sequence ID" value="TWO71563.1"/>
    <property type="molecule type" value="Genomic_DNA"/>
</dbReference>
<dbReference type="Pfam" id="PF02867">
    <property type="entry name" value="Ribonuc_red_lgC"/>
    <property type="match status" value="1"/>
</dbReference>
<dbReference type="AlphaFoldDB" id="A0A562ZSR5"/>
<accession>A0A562ZSR5</accession>
<dbReference type="GO" id="GO:0031419">
    <property type="term" value="F:cobalamin binding"/>
    <property type="evidence" value="ECO:0007669"/>
    <property type="project" value="UniProtKB-KW"/>
</dbReference>
<name>A0A562ZSR5_9BURK</name>
<evidence type="ECO:0000256" key="9">
    <source>
        <dbReference type="ARBA" id="ARBA00047754"/>
    </source>
</evidence>
<evidence type="ECO:0000256" key="1">
    <source>
        <dbReference type="ARBA" id="ARBA00001922"/>
    </source>
</evidence>
<dbReference type="RefSeq" id="WP_145893090.1">
    <property type="nucleotide sequence ID" value="NZ_VOBQ01000008.1"/>
</dbReference>
<comment type="catalytic activity">
    <reaction evidence="9 10">
        <text>a 2'-deoxyribonucleoside 5'-diphosphate + [thioredoxin]-disulfide + H2O = a ribonucleoside 5'-diphosphate + [thioredoxin]-dithiol</text>
        <dbReference type="Rhea" id="RHEA:23252"/>
        <dbReference type="Rhea" id="RHEA-COMP:10698"/>
        <dbReference type="Rhea" id="RHEA-COMP:10700"/>
        <dbReference type="ChEBI" id="CHEBI:15377"/>
        <dbReference type="ChEBI" id="CHEBI:29950"/>
        <dbReference type="ChEBI" id="CHEBI:50058"/>
        <dbReference type="ChEBI" id="CHEBI:57930"/>
        <dbReference type="ChEBI" id="CHEBI:73316"/>
        <dbReference type="EC" id="1.17.4.1"/>
    </reaction>
</comment>
<keyword evidence="3 10" id="KW-0846">Cobalamin</keyword>
<keyword evidence="6 10" id="KW-0560">Oxidoreductase</keyword>
<comment type="cofactor">
    <cofactor evidence="1 10">
        <name>adenosylcob(III)alamin</name>
        <dbReference type="ChEBI" id="CHEBI:18408"/>
    </cofactor>
</comment>
<protein>
    <recommendedName>
        <fullName evidence="10">Vitamin B12-dependent ribonucleotide reductase</fullName>
        <ecNumber evidence="10">1.17.4.1</ecNumber>
    </recommendedName>
</protein>
<reference evidence="12 13" key="1">
    <citation type="submission" date="2019-07" db="EMBL/GenBank/DDBJ databases">
        <title>Caenimonas sedimenti sp. nov., isolated from activated sludge.</title>
        <authorList>
            <person name="Xu J."/>
        </authorList>
    </citation>
    <scope>NUCLEOTIDE SEQUENCE [LARGE SCALE GENOMIC DNA]</scope>
    <source>
        <strain evidence="12 13">HX-9-20</strain>
    </source>
</reference>
<keyword evidence="7" id="KW-1015">Disulfide bond</keyword>
<evidence type="ECO:0000256" key="10">
    <source>
        <dbReference type="RuleBase" id="RU364064"/>
    </source>
</evidence>
<dbReference type="PRINTS" id="PR01183">
    <property type="entry name" value="RIBORDTASEM1"/>
</dbReference>
<evidence type="ECO:0000259" key="11">
    <source>
        <dbReference type="Pfam" id="PF02867"/>
    </source>
</evidence>
<dbReference type="EC" id="1.17.4.1" evidence="10"/>
<keyword evidence="8 10" id="KW-0170">Cobalt</keyword>
<sequence length="978" mass="107449">MKTEIDAVVAALPPQPLSQHLFRTKYALPGEATHADLQWRVAHALARDDAQAERFFGTQEGGAVLGGRINSAAGSGRQTTMINCFVQPIADTMSGHVDGTPGIMVALAEASETMRRGGGVGYDFSPLRPRKARVKGTDSEASGPVSYMEVYDRSCATVESAGSRRGAQMAVLRIDHPDIEEFIDSKKTPDFATFGLNPLEVEQLTRLIRTRGDFAWAIRTSFAKLSNFNISVGMLDAFMQACEDDATFDLVHVAEPTFEARRKLCDDGVERFVYRTVRARDLWTKIVRNAYETGDPGIIFLDTVNRKNNLWYCEMLRACNPCGEQFLPPYGCCDLGHQNLTRLVRNPFTADARFDFEALKRNVAGIVEILDRVIDVTEWPLTQQKAEAEAKRRIGVGFLGLANAMAMLGLRYGSSESAAFAAEVAQTMAHAAYRKSIELAKEFGAFPLFDAEKYLQEGTFASTLPDDIRADIRSFGIRNSHLLSIAPVGTGSLAFADNASSGIEPPFDLKAYRSVRTGNGEEREVWEADDYAVRVLHAVRGDDATDPALVTAQNLTVEEHLAIVQAVAPYMDSAISKTINVPREYSFEAFQDVYVHAWKAGLKGITCYRPNEMVGQVLTSAADKAAEEHMAAEEAGLDLRKNDPDRRVTIKNVPDLTQQMRWPSRPDVPAEGRTYAVRHPRGNFAVVVNHWRNGGDHPLEVYIAGNEAPRGLGAIAKSLSVDMRTDDAAFVNMKLDSLLKTEGDDDFEMRHPSLGTTVRMPSLTAGFALLVQHRLRELGALQEQQASPMVDALFSKREPKTGPEGNRGWHVDINNPATGDDFLLHMKELVLPDGTIRAYSVWLSGRYPKVLDGLMKVLSIDLRVSDPNWAAMKLRKLTTFGEVRGDFLAKVPGEARQKNYPSTVAYMAEVLLARLAELDRMSRGRIVVPAIANSAGHGSSSSLLAGGGQQCPECHTMSLHKVAGCMQCSHCHYVGSCG</sequence>
<dbReference type="GO" id="GO:0071897">
    <property type="term" value="P:DNA biosynthetic process"/>
    <property type="evidence" value="ECO:0007669"/>
    <property type="project" value="UniProtKB-KW"/>
</dbReference>
<evidence type="ECO:0000256" key="2">
    <source>
        <dbReference type="ARBA" id="ARBA00007405"/>
    </source>
</evidence>
<organism evidence="12 13">
    <name type="scientific">Caenimonas sedimenti</name>
    <dbReference type="NCBI Taxonomy" id="2596921"/>
    <lineage>
        <taxon>Bacteria</taxon>
        <taxon>Pseudomonadati</taxon>
        <taxon>Pseudomonadota</taxon>
        <taxon>Betaproteobacteria</taxon>
        <taxon>Burkholderiales</taxon>
        <taxon>Comamonadaceae</taxon>
        <taxon>Caenimonas</taxon>
    </lineage>
</organism>
<evidence type="ECO:0000256" key="8">
    <source>
        <dbReference type="ARBA" id="ARBA00023285"/>
    </source>
</evidence>
<keyword evidence="5 10" id="KW-0547">Nucleotide-binding</keyword>
<evidence type="ECO:0000256" key="4">
    <source>
        <dbReference type="ARBA" id="ARBA00022634"/>
    </source>
</evidence>
<evidence type="ECO:0000313" key="12">
    <source>
        <dbReference type="EMBL" id="TWO71563.1"/>
    </source>
</evidence>
<keyword evidence="4 10" id="KW-0237">DNA synthesis</keyword>
<dbReference type="PANTHER" id="PTHR43371">
    <property type="entry name" value="VITAMIN B12-DEPENDENT RIBONUCLEOTIDE REDUCTASE"/>
    <property type="match status" value="1"/>
</dbReference>
<comment type="function">
    <text evidence="10">Catalyzes the reduction of ribonucleotides to deoxyribonucleotides. May function to provide a pool of deoxyribonucleotide precursors for DNA repair during oxygen limitation and/or for immediate growth after restoration of oxygen.</text>
</comment>
<comment type="similarity">
    <text evidence="2 10">Belongs to the ribonucleoside diphosphate reductase class-2 family.</text>
</comment>
<evidence type="ECO:0000256" key="7">
    <source>
        <dbReference type="ARBA" id="ARBA00023157"/>
    </source>
</evidence>
<dbReference type="GO" id="GO:0000166">
    <property type="term" value="F:nucleotide binding"/>
    <property type="evidence" value="ECO:0007669"/>
    <property type="project" value="UniProtKB-KW"/>
</dbReference>
<gene>
    <name evidence="12" type="ORF">FN976_11225</name>
</gene>
<dbReference type="GO" id="GO:0004748">
    <property type="term" value="F:ribonucleoside-diphosphate reductase activity, thioredoxin disulfide as acceptor"/>
    <property type="evidence" value="ECO:0007669"/>
    <property type="project" value="UniProtKB-EC"/>
</dbReference>